<accession>A0AAV7UHW0</accession>
<dbReference type="Proteomes" id="UP001066276">
    <property type="component" value="Chromosome 3_1"/>
</dbReference>
<feature type="region of interest" description="Disordered" evidence="1">
    <location>
        <begin position="55"/>
        <end position="121"/>
    </location>
</feature>
<evidence type="ECO:0000313" key="2">
    <source>
        <dbReference type="EMBL" id="KAJ1187554.1"/>
    </source>
</evidence>
<protein>
    <submittedName>
        <fullName evidence="2">Uncharacterized protein</fullName>
    </submittedName>
</protein>
<evidence type="ECO:0000313" key="3">
    <source>
        <dbReference type="Proteomes" id="UP001066276"/>
    </source>
</evidence>
<evidence type="ECO:0000256" key="1">
    <source>
        <dbReference type="SAM" id="MobiDB-lite"/>
    </source>
</evidence>
<feature type="compositionally biased region" description="Basic residues" evidence="1">
    <location>
        <begin position="60"/>
        <end position="70"/>
    </location>
</feature>
<dbReference type="EMBL" id="JANPWB010000005">
    <property type="protein sequence ID" value="KAJ1187554.1"/>
    <property type="molecule type" value="Genomic_DNA"/>
</dbReference>
<proteinExistence type="predicted"/>
<gene>
    <name evidence="2" type="ORF">NDU88_004329</name>
</gene>
<reference evidence="2" key="1">
    <citation type="journal article" date="2022" name="bioRxiv">
        <title>Sequencing and chromosome-scale assembly of the giantPleurodeles waltlgenome.</title>
        <authorList>
            <person name="Brown T."/>
            <person name="Elewa A."/>
            <person name="Iarovenko S."/>
            <person name="Subramanian E."/>
            <person name="Araus A.J."/>
            <person name="Petzold A."/>
            <person name="Susuki M."/>
            <person name="Suzuki K.-i.T."/>
            <person name="Hayashi T."/>
            <person name="Toyoda A."/>
            <person name="Oliveira C."/>
            <person name="Osipova E."/>
            <person name="Leigh N.D."/>
            <person name="Simon A."/>
            <person name="Yun M.H."/>
        </authorList>
    </citation>
    <scope>NUCLEOTIDE SEQUENCE</scope>
    <source>
        <strain evidence="2">20211129_DDA</strain>
        <tissue evidence="2">Liver</tissue>
    </source>
</reference>
<sequence>MDLGSRTILDIANLPISKSGRVFQNATDLLMESTTAFIARRLLCLGVYHLQPQISEVGHHQNKPSSRRRSSGVVADAASGKTSDLCLLRQRPDMSPNSSRSRNSLGSALRGDEMLNSASSA</sequence>
<feature type="compositionally biased region" description="Polar residues" evidence="1">
    <location>
        <begin position="95"/>
        <end position="106"/>
    </location>
</feature>
<dbReference type="AlphaFoldDB" id="A0AAV7UHW0"/>
<name>A0AAV7UHW0_PLEWA</name>
<organism evidence="2 3">
    <name type="scientific">Pleurodeles waltl</name>
    <name type="common">Iberian ribbed newt</name>
    <dbReference type="NCBI Taxonomy" id="8319"/>
    <lineage>
        <taxon>Eukaryota</taxon>
        <taxon>Metazoa</taxon>
        <taxon>Chordata</taxon>
        <taxon>Craniata</taxon>
        <taxon>Vertebrata</taxon>
        <taxon>Euteleostomi</taxon>
        <taxon>Amphibia</taxon>
        <taxon>Batrachia</taxon>
        <taxon>Caudata</taxon>
        <taxon>Salamandroidea</taxon>
        <taxon>Salamandridae</taxon>
        <taxon>Pleurodelinae</taxon>
        <taxon>Pleurodeles</taxon>
    </lineage>
</organism>
<comment type="caution">
    <text evidence="2">The sequence shown here is derived from an EMBL/GenBank/DDBJ whole genome shotgun (WGS) entry which is preliminary data.</text>
</comment>
<keyword evidence="3" id="KW-1185">Reference proteome</keyword>